<proteinExistence type="predicted"/>
<feature type="region of interest" description="Disordered" evidence="1">
    <location>
        <begin position="1"/>
        <end position="21"/>
    </location>
</feature>
<gene>
    <name evidence="2" type="ORF">S01H4_37808</name>
</gene>
<protein>
    <submittedName>
        <fullName evidence="2">Uncharacterized protein</fullName>
    </submittedName>
</protein>
<name>X1C6J0_9ZZZZ</name>
<evidence type="ECO:0000256" key="1">
    <source>
        <dbReference type="SAM" id="MobiDB-lite"/>
    </source>
</evidence>
<sequence length="65" mass="7211">MKKKSNTQLKGGNNKMGFEPQSPAFAGSGVAIWKAKDKNNKEFLKVKVLGGKPINCFQVEEKKEE</sequence>
<organism evidence="2">
    <name type="scientific">marine sediment metagenome</name>
    <dbReference type="NCBI Taxonomy" id="412755"/>
    <lineage>
        <taxon>unclassified sequences</taxon>
        <taxon>metagenomes</taxon>
        <taxon>ecological metagenomes</taxon>
    </lineage>
</organism>
<dbReference type="EMBL" id="BART01020337">
    <property type="protein sequence ID" value="GAH02967.1"/>
    <property type="molecule type" value="Genomic_DNA"/>
</dbReference>
<dbReference type="AlphaFoldDB" id="X1C6J0"/>
<evidence type="ECO:0000313" key="2">
    <source>
        <dbReference type="EMBL" id="GAH02967.1"/>
    </source>
</evidence>
<feature type="compositionally biased region" description="Polar residues" evidence="1">
    <location>
        <begin position="1"/>
        <end position="11"/>
    </location>
</feature>
<comment type="caution">
    <text evidence="2">The sequence shown here is derived from an EMBL/GenBank/DDBJ whole genome shotgun (WGS) entry which is preliminary data.</text>
</comment>
<accession>X1C6J0</accession>
<reference evidence="2" key="1">
    <citation type="journal article" date="2014" name="Front. Microbiol.">
        <title>High frequency of phylogenetically diverse reductive dehalogenase-homologous genes in deep subseafloor sedimentary metagenomes.</title>
        <authorList>
            <person name="Kawai M."/>
            <person name="Futagami T."/>
            <person name="Toyoda A."/>
            <person name="Takaki Y."/>
            <person name="Nishi S."/>
            <person name="Hori S."/>
            <person name="Arai W."/>
            <person name="Tsubouchi T."/>
            <person name="Morono Y."/>
            <person name="Uchiyama I."/>
            <person name="Ito T."/>
            <person name="Fujiyama A."/>
            <person name="Inagaki F."/>
            <person name="Takami H."/>
        </authorList>
    </citation>
    <scope>NUCLEOTIDE SEQUENCE</scope>
    <source>
        <strain evidence="2">Expedition CK06-06</strain>
    </source>
</reference>